<evidence type="ECO:0000313" key="1">
    <source>
        <dbReference type="EMBL" id="RRJ27084.1"/>
    </source>
</evidence>
<dbReference type="RefSeq" id="WP_128673431.1">
    <property type="nucleotide sequence ID" value="NZ_RRCO01000001.1"/>
</dbReference>
<accession>A0A3P3R1B6</accession>
<dbReference type="OrthoDB" id="2020522at2"/>
<dbReference type="AlphaFoldDB" id="A0A3P3R1B6"/>
<keyword evidence="2" id="KW-1185">Reference proteome</keyword>
<dbReference type="Proteomes" id="UP000272490">
    <property type="component" value="Unassembled WGS sequence"/>
</dbReference>
<proteinExistence type="predicted"/>
<sequence>MTLLLETKRYISYIEDYVENNQEYRELKIYEIDAETGISKEVYTMKGLSADERMIEIFATDNYIFIYRYIDNYGKLCITRVNRDGSNPVLVMDENGEVVMQALEK</sequence>
<reference evidence="1 2" key="1">
    <citation type="submission" date="2018-11" db="EMBL/GenBank/DDBJ databases">
        <title>Genome sequencing of Lachnoanaerobaculum sp. KCOM 2030 (= ChDC B114).</title>
        <authorList>
            <person name="Kook J.-K."/>
            <person name="Park S.-N."/>
            <person name="Lim Y.K."/>
        </authorList>
    </citation>
    <scope>NUCLEOTIDE SEQUENCE [LARGE SCALE GENOMIC DNA]</scope>
    <source>
        <strain evidence="1 2">KCOM 2030</strain>
    </source>
</reference>
<dbReference type="EMBL" id="RRCO01000001">
    <property type="protein sequence ID" value="RRJ27084.1"/>
    <property type="molecule type" value="Genomic_DNA"/>
</dbReference>
<comment type="caution">
    <text evidence="1">The sequence shown here is derived from an EMBL/GenBank/DDBJ whole genome shotgun (WGS) entry which is preliminary data.</text>
</comment>
<gene>
    <name evidence="1" type="ORF">EHV10_03560</name>
</gene>
<name>A0A3P3R1B6_9FIRM</name>
<protein>
    <submittedName>
        <fullName evidence="1">Uncharacterized protein</fullName>
    </submittedName>
</protein>
<organism evidence="1 2">
    <name type="scientific">Lachnoanaerobaculum gingivalis</name>
    <dbReference type="NCBI Taxonomy" id="2490855"/>
    <lineage>
        <taxon>Bacteria</taxon>
        <taxon>Bacillati</taxon>
        <taxon>Bacillota</taxon>
        <taxon>Clostridia</taxon>
        <taxon>Lachnospirales</taxon>
        <taxon>Lachnospiraceae</taxon>
        <taxon>Lachnoanaerobaculum</taxon>
    </lineage>
</organism>
<evidence type="ECO:0000313" key="2">
    <source>
        <dbReference type="Proteomes" id="UP000272490"/>
    </source>
</evidence>